<keyword evidence="2" id="KW-0132">Cell division</keyword>
<comment type="subcellular location">
    <subcellularLocation>
        <location evidence="1">Cleavage furrow</location>
    </subcellularLocation>
</comment>
<dbReference type="EMBL" id="JWZT01003281">
    <property type="protein sequence ID" value="KII67202.1"/>
    <property type="molecule type" value="Genomic_DNA"/>
</dbReference>
<dbReference type="Gene3D" id="3.40.50.300">
    <property type="entry name" value="P-loop containing nucleotide triphosphate hydrolases"/>
    <property type="match status" value="1"/>
</dbReference>
<feature type="compositionally biased region" description="Low complexity" evidence="9">
    <location>
        <begin position="375"/>
        <end position="390"/>
    </location>
</feature>
<evidence type="ECO:0000256" key="9">
    <source>
        <dbReference type="SAM" id="MobiDB-lite"/>
    </source>
</evidence>
<dbReference type="FunFam" id="3.40.50.300:FF:000162">
    <property type="entry name" value="septin-7 isoform X1"/>
    <property type="match status" value="1"/>
</dbReference>
<dbReference type="PIRSF" id="PIRSF006698">
    <property type="entry name" value="Septin"/>
    <property type="match status" value="1"/>
</dbReference>
<reference evidence="11 12" key="1">
    <citation type="journal article" date="2014" name="Genome Biol. Evol.">
        <title>The genome of the myxosporean Thelohanellus kitauei shows adaptations to nutrient acquisition within its fish host.</title>
        <authorList>
            <person name="Yang Y."/>
            <person name="Xiong J."/>
            <person name="Zhou Z."/>
            <person name="Huo F."/>
            <person name="Miao W."/>
            <person name="Ran C."/>
            <person name="Liu Y."/>
            <person name="Zhang J."/>
            <person name="Feng J."/>
            <person name="Wang M."/>
            <person name="Wang M."/>
            <person name="Wang L."/>
            <person name="Yao B."/>
        </authorList>
    </citation>
    <scope>NUCLEOTIDE SEQUENCE [LARGE SCALE GENOMIC DNA]</scope>
    <source>
        <strain evidence="11">Wuqing</strain>
    </source>
</reference>
<sequence length="410" mass="47423">MQPAKIISNVPMPEKYVGFADLPNQIFRHYAMEGFDFNLMVVGEPGLGKSTFINNLFMCDVYVDTKYPEPMTSDSEPLMDIRNSFTTIQEKGIKLRLNLIDTPGYGVALDNRSNSDKIVKYIDQKYSEYLDWEFSSARAQYRDSRIHCCLYFVVPSGQKLKPIDLEFLGKVHNKVNVVLAIGRADSLTPDDLSQFKKRILEELEVNNIKIYQFPQTMIKTLDDKEKVENYLNRSPFAVVSSNTTLEINGKHVRCRKYPWGVCDVENVQHSDFLPLRSLLLRTCTAHLINTTHNVFYEAFRSSNEAHPHIDTSDSSYKYIEEEKTRFASFVEEKKSEYKEKTEKYIREIQERISELEAGYKDRIQSLEADIANMPTMTSSTSVSTRSNKSNTKLDHENTNPDEKKKKKKIF</sequence>
<dbReference type="OrthoDB" id="416553at2759"/>
<keyword evidence="5 8" id="KW-0342">GTP-binding</keyword>
<dbReference type="PROSITE" id="PS51719">
    <property type="entry name" value="G_SEPTIN"/>
    <property type="match status" value="1"/>
</dbReference>
<evidence type="ECO:0000259" key="10">
    <source>
        <dbReference type="PROSITE" id="PS51719"/>
    </source>
</evidence>
<dbReference type="SUPFAM" id="SSF52540">
    <property type="entry name" value="P-loop containing nucleoside triphosphate hydrolases"/>
    <property type="match status" value="1"/>
</dbReference>
<dbReference type="GO" id="GO:0005856">
    <property type="term" value="C:cytoskeleton"/>
    <property type="evidence" value="ECO:0007669"/>
    <property type="project" value="UniProtKB-ARBA"/>
</dbReference>
<keyword evidence="12" id="KW-1185">Reference proteome</keyword>
<dbReference type="GO" id="GO:0005525">
    <property type="term" value="F:GTP binding"/>
    <property type="evidence" value="ECO:0007669"/>
    <property type="project" value="UniProtKB-UniRule"/>
</dbReference>
<evidence type="ECO:0000256" key="1">
    <source>
        <dbReference type="ARBA" id="ARBA00004626"/>
    </source>
</evidence>
<evidence type="ECO:0000256" key="3">
    <source>
        <dbReference type="ARBA" id="ARBA00022741"/>
    </source>
</evidence>
<dbReference type="InterPro" id="IPR027417">
    <property type="entry name" value="P-loop_NTPase"/>
</dbReference>
<evidence type="ECO:0000313" key="11">
    <source>
        <dbReference type="EMBL" id="KII67202.1"/>
    </source>
</evidence>
<evidence type="ECO:0000256" key="4">
    <source>
        <dbReference type="ARBA" id="ARBA00023054"/>
    </source>
</evidence>
<organism evidence="11 12">
    <name type="scientific">Thelohanellus kitauei</name>
    <name type="common">Myxosporean</name>
    <dbReference type="NCBI Taxonomy" id="669202"/>
    <lineage>
        <taxon>Eukaryota</taxon>
        <taxon>Metazoa</taxon>
        <taxon>Cnidaria</taxon>
        <taxon>Myxozoa</taxon>
        <taxon>Myxosporea</taxon>
        <taxon>Bivalvulida</taxon>
        <taxon>Platysporina</taxon>
        <taxon>Myxobolidae</taxon>
        <taxon>Thelohanellus</taxon>
    </lineage>
</organism>
<feature type="domain" description="Septin-type G" evidence="10">
    <location>
        <begin position="33"/>
        <end position="306"/>
    </location>
</feature>
<dbReference type="GO" id="GO:0051301">
    <property type="term" value="P:cell division"/>
    <property type="evidence" value="ECO:0007669"/>
    <property type="project" value="UniProtKB-KW"/>
</dbReference>
<dbReference type="InterPro" id="IPR030379">
    <property type="entry name" value="G_SEPTIN_dom"/>
</dbReference>
<gene>
    <name evidence="11" type="ORF">RF11_04441</name>
</gene>
<comment type="caution">
    <text evidence="11">The sequence shown here is derived from an EMBL/GenBank/DDBJ whole genome shotgun (WGS) entry which is preliminary data.</text>
</comment>
<feature type="compositionally biased region" description="Basic and acidic residues" evidence="9">
    <location>
        <begin position="391"/>
        <end position="403"/>
    </location>
</feature>
<keyword evidence="4" id="KW-0175">Coiled coil</keyword>
<feature type="region of interest" description="Disordered" evidence="9">
    <location>
        <begin position="370"/>
        <end position="410"/>
    </location>
</feature>
<comment type="similarity">
    <text evidence="7 8">Belongs to the TRAFAC class TrmE-Era-EngA-EngB-Septin-like GTPase superfamily. Septin GTPase family.</text>
</comment>
<proteinExistence type="inferred from homology"/>
<accession>A0A0C2N003</accession>
<dbReference type="Proteomes" id="UP000031668">
    <property type="component" value="Unassembled WGS sequence"/>
</dbReference>
<name>A0A0C2N003_THEKT</name>
<dbReference type="Pfam" id="PF00735">
    <property type="entry name" value="Septin"/>
    <property type="match status" value="1"/>
</dbReference>
<evidence type="ECO:0000313" key="12">
    <source>
        <dbReference type="Proteomes" id="UP000031668"/>
    </source>
</evidence>
<dbReference type="PANTHER" id="PTHR18884">
    <property type="entry name" value="SEPTIN"/>
    <property type="match status" value="1"/>
</dbReference>
<protein>
    <recommendedName>
        <fullName evidence="7">Septin</fullName>
    </recommendedName>
</protein>
<dbReference type="OMA" id="AKFKRNI"/>
<evidence type="ECO:0000256" key="5">
    <source>
        <dbReference type="ARBA" id="ARBA00023134"/>
    </source>
</evidence>
<dbReference type="GO" id="GO:0032154">
    <property type="term" value="C:cleavage furrow"/>
    <property type="evidence" value="ECO:0007669"/>
    <property type="project" value="UniProtKB-SubCell"/>
</dbReference>
<evidence type="ECO:0000256" key="7">
    <source>
        <dbReference type="PIRNR" id="PIRNR006698"/>
    </source>
</evidence>
<dbReference type="InterPro" id="IPR016491">
    <property type="entry name" value="Septin"/>
</dbReference>
<dbReference type="CDD" id="cd01850">
    <property type="entry name" value="CDC_Septin"/>
    <property type="match status" value="1"/>
</dbReference>
<evidence type="ECO:0000256" key="2">
    <source>
        <dbReference type="ARBA" id="ARBA00022618"/>
    </source>
</evidence>
<dbReference type="AlphaFoldDB" id="A0A0C2N003"/>
<evidence type="ECO:0000256" key="8">
    <source>
        <dbReference type="RuleBase" id="RU004560"/>
    </source>
</evidence>
<keyword evidence="6" id="KW-0131">Cell cycle</keyword>
<keyword evidence="3 8" id="KW-0547">Nucleotide-binding</keyword>
<evidence type="ECO:0000256" key="6">
    <source>
        <dbReference type="ARBA" id="ARBA00023306"/>
    </source>
</evidence>